<gene>
    <name evidence="2" type="ORF">GCM10008106_21660</name>
</gene>
<dbReference type="Proteomes" id="UP000642809">
    <property type="component" value="Unassembled WGS sequence"/>
</dbReference>
<dbReference type="InterPro" id="IPR021474">
    <property type="entry name" value="DUF3127"/>
</dbReference>
<dbReference type="RefSeq" id="WP_189582088.1">
    <property type="nucleotide sequence ID" value="NZ_BMYF01000012.1"/>
</dbReference>
<sequence>MELSGKIIQIMPLQSGNGKNGVWKKQDYILETNAQYPKKVCVTVWGDNIDSFSLQNGEQVTIAIDVESREYNGKWYTDVKAWKVQKGSAQQQAVDAPKSSGPDVTSFSDDSADDVLPF</sequence>
<reference evidence="2" key="1">
    <citation type="journal article" date="2014" name="Int. J. Syst. Evol. Microbiol.">
        <title>Complete genome sequence of Corynebacterium casei LMG S-19264T (=DSM 44701T), isolated from a smear-ripened cheese.</title>
        <authorList>
            <consortium name="US DOE Joint Genome Institute (JGI-PGF)"/>
            <person name="Walter F."/>
            <person name="Albersmeier A."/>
            <person name="Kalinowski J."/>
            <person name="Ruckert C."/>
        </authorList>
    </citation>
    <scope>NUCLEOTIDE SEQUENCE</scope>
    <source>
        <strain evidence="2">KCTC 23224</strain>
    </source>
</reference>
<organism evidence="2 3">
    <name type="scientific">Mongoliitalea lutea</name>
    <dbReference type="NCBI Taxonomy" id="849756"/>
    <lineage>
        <taxon>Bacteria</taxon>
        <taxon>Pseudomonadati</taxon>
        <taxon>Bacteroidota</taxon>
        <taxon>Cytophagia</taxon>
        <taxon>Cytophagales</taxon>
        <taxon>Cyclobacteriaceae</taxon>
        <taxon>Mongoliitalea</taxon>
    </lineage>
</organism>
<dbReference type="Pfam" id="PF11325">
    <property type="entry name" value="DUF3127"/>
    <property type="match status" value="1"/>
</dbReference>
<evidence type="ECO:0000313" key="3">
    <source>
        <dbReference type="Proteomes" id="UP000642809"/>
    </source>
</evidence>
<name>A0A8J3CXH8_9BACT</name>
<reference evidence="2" key="2">
    <citation type="submission" date="2020-09" db="EMBL/GenBank/DDBJ databases">
        <authorList>
            <person name="Sun Q."/>
            <person name="Kim S."/>
        </authorList>
    </citation>
    <scope>NUCLEOTIDE SEQUENCE</scope>
    <source>
        <strain evidence="2">KCTC 23224</strain>
    </source>
</reference>
<evidence type="ECO:0000313" key="2">
    <source>
        <dbReference type="EMBL" id="GHB40139.1"/>
    </source>
</evidence>
<comment type="caution">
    <text evidence="2">The sequence shown here is derived from an EMBL/GenBank/DDBJ whole genome shotgun (WGS) entry which is preliminary data.</text>
</comment>
<evidence type="ECO:0000256" key="1">
    <source>
        <dbReference type="SAM" id="MobiDB-lite"/>
    </source>
</evidence>
<proteinExistence type="predicted"/>
<protein>
    <recommendedName>
        <fullName evidence="4">DUF3127 domain-containing protein</fullName>
    </recommendedName>
</protein>
<dbReference type="AlphaFoldDB" id="A0A8J3CXH8"/>
<evidence type="ECO:0008006" key="4">
    <source>
        <dbReference type="Google" id="ProtNLM"/>
    </source>
</evidence>
<feature type="region of interest" description="Disordered" evidence="1">
    <location>
        <begin position="90"/>
        <end position="118"/>
    </location>
</feature>
<keyword evidence="3" id="KW-1185">Reference proteome</keyword>
<accession>A0A8J3CXH8</accession>
<dbReference type="EMBL" id="BMYF01000012">
    <property type="protein sequence ID" value="GHB40139.1"/>
    <property type="molecule type" value="Genomic_DNA"/>
</dbReference>